<accession>A0ABU2N0Q1</accession>
<dbReference type="RefSeq" id="WP_311708590.1">
    <property type="nucleotide sequence ID" value="NZ_JAVREL010000033.1"/>
</dbReference>
<organism evidence="3 4">
    <name type="scientific">Streptomyces litchfieldiae</name>
    <dbReference type="NCBI Taxonomy" id="3075543"/>
    <lineage>
        <taxon>Bacteria</taxon>
        <taxon>Bacillati</taxon>
        <taxon>Actinomycetota</taxon>
        <taxon>Actinomycetes</taxon>
        <taxon>Kitasatosporales</taxon>
        <taxon>Streptomycetaceae</taxon>
        <taxon>Streptomyces</taxon>
    </lineage>
</organism>
<dbReference type="Gene3D" id="2.130.10.80">
    <property type="entry name" value="Galactose oxidase/kelch, beta-propeller"/>
    <property type="match status" value="5"/>
</dbReference>
<protein>
    <submittedName>
        <fullName evidence="3">Kelch repeat-containing protein</fullName>
    </submittedName>
</protein>
<dbReference type="Pfam" id="PF01344">
    <property type="entry name" value="Kelch_1"/>
    <property type="match status" value="1"/>
</dbReference>
<evidence type="ECO:0000313" key="3">
    <source>
        <dbReference type="EMBL" id="MDT0347464.1"/>
    </source>
</evidence>
<dbReference type="InterPro" id="IPR006652">
    <property type="entry name" value="Kelch_1"/>
</dbReference>
<dbReference type="PANTHER" id="PTHR45632:SF26">
    <property type="entry name" value="BTB DOMAIN-CONTAINING PROTEIN"/>
    <property type="match status" value="1"/>
</dbReference>
<dbReference type="SUPFAM" id="SSF50965">
    <property type="entry name" value="Galactose oxidase, central domain"/>
    <property type="match status" value="1"/>
</dbReference>
<proteinExistence type="predicted"/>
<dbReference type="EMBL" id="JAVREL010000033">
    <property type="protein sequence ID" value="MDT0347464.1"/>
    <property type="molecule type" value="Genomic_DNA"/>
</dbReference>
<dbReference type="InterPro" id="IPR037293">
    <property type="entry name" value="Gal_Oxidase_central_sf"/>
</dbReference>
<reference evidence="4" key="1">
    <citation type="submission" date="2023-07" db="EMBL/GenBank/DDBJ databases">
        <title>30 novel species of actinomycetes from the DSMZ collection.</title>
        <authorList>
            <person name="Nouioui I."/>
        </authorList>
    </citation>
    <scope>NUCLEOTIDE SEQUENCE [LARGE SCALE GENOMIC DNA]</scope>
    <source>
        <strain evidence="4">DSM 44938</strain>
    </source>
</reference>
<sequence>MSTTPGTFHAVLRGLRRILDPLTNGLTIEQAPAFFLRFGVVLTPGQAASLAGPLGTVRAGVTNYFDAVDELDEVLESGDLSGLLGATTSAISELVNLLDGLPALGGALGQLPGVPADFAAAFPRRLLDHLVTDLAETNRGLTEALEFTGILDREDRDLPGADGVTYTVDTLLPDRIGTWLGSPGDQLAALFDWGTPAFDGTKLLRALDQFLGMLGLPVLLDLTAPVLDLAYAEIRPRTDLTPPGVAIVLEAGSPPVEFQVGGPGWNLTVDVAFALPPGTAIVLQANGAVTVELPAAAAVEGGVRCTLAVVRSDDSPIVLFGTPGGSRLEARELAFEFDAGLRWDGTGAHGDTGIGGAVRKGRLVVDLGDADGFLATLLPAAQLANDFELGFRYSLGDGLRFDGSGALEIQLPAHLTLGPVEVTALTLSLRIEGTRFPLALTADFSAALGPLRASVQGVGLDATLELAEGNQGNLGPLDLSLGFRPPRGVGLVLDAGVVTGGGFLLFDPEKGEYAGALELELAGIIDVKAIGLITTRMPDGSSGFSLLIVMTAEFGGGGIQLGYGFTLLAVGGLIGLNRTMNLTALAEGVRSGAIESVMFPEDVVANAPRILSDLRAFFPPEEGTFLIGPMLKIGWGTPTLISISVGVIIEIPGNIAIVGVLRVALPTVDAPLLILQVNFIGAVEFDKSRFWFFASLFESRILFLTIDGEMGLLAAWGDDANLVLSVGGFHPSFTPPPLPFPSPKRVSIDILNQPGQLLRVSGYFAVTSNTVQFGARVELRLGFDAFGIEGHCAFDALFQFSPFKFIISISASVSLKAFGVGVFSIDLRFVLEGPAPWRAKGSGSISLLFFEISADFEITWGERRDTTLPPVDVLPLLAAEIAKLEGWGTRPPAGGTNPLVSLRQLPEGELVLHPLGTLFVRQRAIPLGIRLDRVGAQEPRDGNRFTVGPAPGSGLVQMSVTDDKFAMAQFQAMDDATKLSRPAFETQDAGLELAMEQGALAAVRAVRRSTRYEMIVIDGGPAAAGTTAATRARAGARALATAPTPARTFRSVSAGVHNQLLRGSSTSRSALSQQEARFRQPYAADDTVKLTGQRYVVAHRRNNRQAFPPAANVAGAPSTFRSQAAAADALADWVAADPSLAGALHVIPAVEAATPLAVPGTWTVAANPMPFAALWRAPGADAVPLAGGRVLVVGGEDGTGAPLAGAAVYDPATALWSPTGALAAGRRLHSATRLADGRVLVAGGVTGAAATGTAELYDPVTGTWSPAAAAMATARSGHSATRLADGRILVAGGTGARSAQSGRALSAAELFDPATGTWAATAPMTEARTGHQAVPLPDGRVLVVGGALITGPASAAPLGHCEVFDPATGAWTPTGSLTAPRVGHQATALPDGTVLVTGGEAPRTLTGGVHDPRSQRTAERHDPATGAWTRVADLPTGRAAHRAVPLVTGHVLVVGGTGGPAAEVGYPGAVLYDPAADTWTPTGALAVGRWGFAVAELADGRILAAGGAALSGAAVPEPGPGVTVPTATAEVFTP</sequence>
<dbReference type="Proteomes" id="UP001183246">
    <property type="component" value="Unassembled WGS sequence"/>
</dbReference>
<evidence type="ECO:0000313" key="4">
    <source>
        <dbReference type="Proteomes" id="UP001183246"/>
    </source>
</evidence>
<feature type="compositionally biased region" description="Basic and acidic residues" evidence="1">
    <location>
        <begin position="1410"/>
        <end position="1423"/>
    </location>
</feature>
<dbReference type="SMART" id="SM00612">
    <property type="entry name" value="Kelch"/>
    <property type="match status" value="6"/>
</dbReference>
<feature type="region of interest" description="Disordered" evidence="1">
    <location>
        <begin position="1399"/>
        <end position="1423"/>
    </location>
</feature>
<evidence type="ECO:0000259" key="2">
    <source>
        <dbReference type="Pfam" id="PF20248"/>
    </source>
</evidence>
<comment type="caution">
    <text evidence="3">The sequence shown here is derived from an EMBL/GenBank/DDBJ whole genome shotgun (WGS) entry which is preliminary data.</text>
</comment>
<keyword evidence="4" id="KW-1185">Reference proteome</keyword>
<evidence type="ECO:0000256" key="1">
    <source>
        <dbReference type="SAM" id="MobiDB-lite"/>
    </source>
</evidence>
<gene>
    <name evidence="3" type="ORF">RM590_33575</name>
</gene>
<dbReference type="PANTHER" id="PTHR45632">
    <property type="entry name" value="LD33804P"/>
    <property type="match status" value="1"/>
</dbReference>
<dbReference type="InterPro" id="IPR046538">
    <property type="entry name" value="DUF6603"/>
</dbReference>
<dbReference type="InterPro" id="IPR011043">
    <property type="entry name" value="Gal_Oxase/kelch_b-propeller"/>
</dbReference>
<name>A0ABU2N0Q1_9ACTN</name>
<dbReference type="Pfam" id="PF20248">
    <property type="entry name" value="DUF6603"/>
    <property type="match status" value="1"/>
</dbReference>
<feature type="domain" description="DUF6603" evidence="2">
    <location>
        <begin position="414"/>
        <end position="976"/>
    </location>
</feature>